<keyword evidence="2" id="KW-1185">Reference proteome</keyword>
<dbReference type="RefSeq" id="WP_386048625.1">
    <property type="nucleotide sequence ID" value="NZ_JBHUIO010000011.1"/>
</dbReference>
<evidence type="ECO:0000313" key="2">
    <source>
        <dbReference type="Proteomes" id="UP001597343"/>
    </source>
</evidence>
<dbReference type="Proteomes" id="UP001597343">
    <property type="component" value="Unassembled WGS sequence"/>
</dbReference>
<accession>A0ABW5A075</accession>
<reference evidence="2" key="1">
    <citation type="journal article" date="2019" name="Int. J. Syst. Evol. Microbiol.">
        <title>The Global Catalogue of Microorganisms (GCM) 10K type strain sequencing project: providing services to taxonomists for standard genome sequencing and annotation.</title>
        <authorList>
            <consortium name="The Broad Institute Genomics Platform"/>
            <consortium name="The Broad Institute Genome Sequencing Center for Infectious Disease"/>
            <person name="Wu L."/>
            <person name="Ma J."/>
        </authorList>
    </citation>
    <scope>NUCLEOTIDE SEQUENCE [LARGE SCALE GENOMIC DNA]</scope>
    <source>
        <strain evidence="2">CGMCC 1.13574</strain>
    </source>
</reference>
<sequence length="76" mass="8024">MKKAPAGAFFIVGAETRKMGKGALLLGELPCPSLSEYLSNSLLFFALADAMPLSNVALHGTVRLKAAISEIEIANF</sequence>
<gene>
    <name evidence="1" type="ORF">ACFSOY_16895</name>
</gene>
<dbReference type="EMBL" id="JBHUIO010000011">
    <property type="protein sequence ID" value="MFD2171642.1"/>
    <property type="molecule type" value="Genomic_DNA"/>
</dbReference>
<proteinExistence type="predicted"/>
<protein>
    <submittedName>
        <fullName evidence="1">Uncharacterized protein</fullName>
    </submittedName>
</protein>
<name>A0ABW5A075_9BACL</name>
<comment type="caution">
    <text evidence="1">The sequence shown here is derived from an EMBL/GenBank/DDBJ whole genome shotgun (WGS) entry which is preliminary data.</text>
</comment>
<evidence type="ECO:0000313" key="1">
    <source>
        <dbReference type="EMBL" id="MFD2171642.1"/>
    </source>
</evidence>
<organism evidence="1 2">
    <name type="scientific">Tumebacillus lipolyticus</name>
    <dbReference type="NCBI Taxonomy" id="1280370"/>
    <lineage>
        <taxon>Bacteria</taxon>
        <taxon>Bacillati</taxon>
        <taxon>Bacillota</taxon>
        <taxon>Bacilli</taxon>
        <taxon>Bacillales</taxon>
        <taxon>Alicyclobacillaceae</taxon>
        <taxon>Tumebacillus</taxon>
    </lineage>
</organism>